<dbReference type="Gene3D" id="2.60.120.200">
    <property type="match status" value="1"/>
</dbReference>
<gene>
    <name evidence="4" type="primary">slgC1</name>
</gene>
<dbReference type="AlphaFoldDB" id="D1GLV5"/>
<dbReference type="EMBL" id="FN433113">
    <property type="protein sequence ID" value="CBA11580.1"/>
    <property type="molecule type" value="Genomic_DNA"/>
</dbReference>
<name>D1GLV5_9ACTN</name>
<organism evidence="4">
    <name type="scientific">Streptomyces lydicus</name>
    <dbReference type="NCBI Taxonomy" id="47763"/>
    <lineage>
        <taxon>Bacteria</taxon>
        <taxon>Bacillati</taxon>
        <taxon>Actinomycetota</taxon>
        <taxon>Actinomycetes</taxon>
        <taxon>Kitasatosporales</taxon>
        <taxon>Streptomycetaceae</taxon>
        <taxon>Streptomyces</taxon>
    </lineage>
</organism>
<dbReference type="InterPro" id="IPR050546">
    <property type="entry name" value="Glycosyl_Hydrlase_16"/>
</dbReference>
<keyword evidence="4" id="KW-0378">Hydrolase</keyword>
<proteinExistence type="inferred from homology"/>
<accession>D1GLV5</accession>
<dbReference type="SUPFAM" id="SSF49899">
    <property type="entry name" value="Concanavalin A-like lectins/glucanases"/>
    <property type="match status" value="1"/>
</dbReference>
<dbReference type="InterPro" id="IPR013320">
    <property type="entry name" value="ConA-like_dom_sf"/>
</dbReference>
<dbReference type="CAZy" id="GH16">
    <property type="family name" value="Glycoside Hydrolase Family 16"/>
</dbReference>
<dbReference type="InterPro" id="IPR000757">
    <property type="entry name" value="Beta-glucanase-like"/>
</dbReference>
<dbReference type="PANTHER" id="PTHR10963">
    <property type="entry name" value="GLYCOSYL HYDROLASE-RELATED"/>
    <property type="match status" value="1"/>
</dbReference>
<dbReference type="Pfam" id="PF00722">
    <property type="entry name" value="Glyco_hydro_16"/>
    <property type="match status" value="1"/>
</dbReference>
<evidence type="ECO:0000313" key="4">
    <source>
        <dbReference type="EMBL" id="CBA11580.1"/>
    </source>
</evidence>
<dbReference type="GO" id="GO:0005975">
    <property type="term" value="P:carbohydrate metabolic process"/>
    <property type="evidence" value="ECO:0007669"/>
    <property type="project" value="InterPro"/>
</dbReference>
<dbReference type="CDD" id="cd08023">
    <property type="entry name" value="GH16_laminarinase_like"/>
    <property type="match status" value="1"/>
</dbReference>
<feature type="domain" description="GH16" evidence="3">
    <location>
        <begin position="18"/>
        <end position="294"/>
    </location>
</feature>
<evidence type="ECO:0000256" key="1">
    <source>
        <dbReference type="ARBA" id="ARBA00006865"/>
    </source>
</evidence>
<dbReference type="PROSITE" id="PS51762">
    <property type="entry name" value="GH16_2"/>
    <property type="match status" value="1"/>
</dbReference>
<dbReference type="PANTHER" id="PTHR10963:SF55">
    <property type="entry name" value="GLYCOSIDE HYDROLASE FAMILY 16 PROTEIN"/>
    <property type="match status" value="1"/>
</dbReference>
<sequence length="300" mass="32689">MTTVDGPRPAPGKDFMSERTAHRPPPAPDRWRVIWQDTFDGDAGAPPDPERWRAVTGSPFGAGVEEHTDDPGHLALDGDGHLRLTATYEAGTGPDGTEGRYRAAWIETRREDFVPRPGGALRIEARVRTAPGSGLDCAMWAWGTQLRHRGDEDPVQAWYRAGEIDVFEVLGSEPDSVWGAVHSPECHQIPSLGMGGPTTTGDGSALSDRFHTYAVVWRRDPDSLTWSLDGREYLRLIPEDTTPQGWLFHQPVFFCLAVIIGSPGGPVLPGTPDPSAFPSALLVDHLTISEETEPTEGTRA</sequence>
<evidence type="ECO:0000259" key="3">
    <source>
        <dbReference type="PROSITE" id="PS51762"/>
    </source>
</evidence>
<dbReference type="GO" id="GO:0004553">
    <property type="term" value="F:hydrolase activity, hydrolyzing O-glycosyl compounds"/>
    <property type="evidence" value="ECO:0007669"/>
    <property type="project" value="InterPro"/>
</dbReference>
<reference evidence="4" key="1">
    <citation type="journal article" date="2009" name="Chem. Biol.">
        <title>Deciphering biosynthesis of the RNA polymerase inhibitor streptolydigin and generation of glycosylated derivatives.</title>
        <authorList>
            <person name="Olano C."/>
            <person name="Gomez C."/>
            <person name="Perez M."/>
            <person name="Palomino M."/>
            <person name="Pineda-Lucena A."/>
            <person name="Carbajo R.J."/>
            <person name="Brana A.F."/>
            <person name="Mendez C."/>
            <person name="Salas J.A."/>
        </authorList>
    </citation>
    <scope>NUCLEOTIDE SEQUENCE</scope>
    <source>
        <strain evidence="4">NRRL 2433</strain>
    </source>
</reference>
<evidence type="ECO:0000256" key="2">
    <source>
        <dbReference type="SAM" id="MobiDB-lite"/>
    </source>
</evidence>
<protein>
    <submittedName>
        <fullName evidence="4">Putative secreted hydrolase</fullName>
    </submittedName>
</protein>
<feature type="region of interest" description="Disordered" evidence="2">
    <location>
        <begin position="1"/>
        <end position="30"/>
    </location>
</feature>
<comment type="similarity">
    <text evidence="1">Belongs to the glycosyl hydrolase 16 family.</text>
</comment>